<keyword evidence="3" id="KW-0597">Phosphoprotein</keyword>
<keyword evidence="2" id="KW-0963">Cytoplasm</keyword>
<feature type="domain" description="Ig-like" evidence="5">
    <location>
        <begin position="178"/>
        <end position="262"/>
    </location>
</feature>
<name>A0A3P8W6Q3_CYNSE</name>
<evidence type="ECO:0000256" key="1">
    <source>
        <dbReference type="ARBA" id="ARBA00004496"/>
    </source>
</evidence>
<dbReference type="InParanoid" id="A0A3P8W6Q3"/>
<dbReference type="STRING" id="244447.ENSCSEP00000023203"/>
<evidence type="ECO:0000256" key="4">
    <source>
        <dbReference type="ARBA" id="ARBA00023157"/>
    </source>
</evidence>
<dbReference type="SUPFAM" id="SSF48726">
    <property type="entry name" value="Immunoglobulin"/>
    <property type="match status" value="3"/>
</dbReference>
<dbReference type="AlphaFoldDB" id="A0A3P8W6Q3"/>
<dbReference type="SMART" id="SM00408">
    <property type="entry name" value="IGc2"/>
    <property type="match status" value="3"/>
</dbReference>
<dbReference type="OMA" id="DICIEDS"/>
<comment type="subcellular location">
    <subcellularLocation>
        <location evidence="1">Cytoplasm</location>
    </subcellularLocation>
</comment>
<dbReference type="FunFam" id="2.60.40.10:FF:000707">
    <property type="entry name" value="Obscurin, cytoskeletal calmodulin and titin-interacting RhoGEF"/>
    <property type="match status" value="2"/>
</dbReference>
<dbReference type="InterPro" id="IPR013783">
    <property type="entry name" value="Ig-like_fold"/>
</dbReference>
<dbReference type="Gene3D" id="2.60.40.10">
    <property type="entry name" value="Immunoglobulins"/>
    <property type="match status" value="3"/>
</dbReference>
<dbReference type="GeneTree" id="ENSGT00940000168428"/>
<evidence type="ECO:0000256" key="2">
    <source>
        <dbReference type="ARBA" id="ARBA00022490"/>
    </source>
</evidence>
<dbReference type="InterPro" id="IPR052385">
    <property type="entry name" value="Obscurin/Obscurin-like_Reg"/>
</dbReference>
<feature type="domain" description="Ig-like" evidence="5">
    <location>
        <begin position="64"/>
        <end position="174"/>
    </location>
</feature>
<evidence type="ECO:0000256" key="3">
    <source>
        <dbReference type="ARBA" id="ARBA00022553"/>
    </source>
</evidence>
<dbReference type="Ensembl" id="ENSCSET00000023508.1">
    <property type="protein sequence ID" value="ENSCSEP00000023203.1"/>
    <property type="gene ID" value="ENSCSEG00000014801.1"/>
</dbReference>
<dbReference type="InterPro" id="IPR036179">
    <property type="entry name" value="Ig-like_dom_sf"/>
</dbReference>
<dbReference type="PANTHER" id="PTHR35971">
    <property type="entry name" value="SI:DKEY-31G6.6"/>
    <property type="match status" value="1"/>
</dbReference>
<proteinExistence type="predicted"/>
<protein>
    <recommendedName>
        <fullName evidence="5">Ig-like domain-containing protein</fullName>
    </recommendedName>
</protein>
<organism evidence="6 7">
    <name type="scientific">Cynoglossus semilaevis</name>
    <name type="common">Tongue sole</name>
    <dbReference type="NCBI Taxonomy" id="244447"/>
    <lineage>
        <taxon>Eukaryota</taxon>
        <taxon>Metazoa</taxon>
        <taxon>Chordata</taxon>
        <taxon>Craniata</taxon>
        <taxon>Vertebrata</taxon>
        <taxon>Euteleostomi</taxon>
        <taxon>Actinopterygii</taxon>
        <taxon>Neopterygii</taxon>
        <taxon>Teleostei</taxon>
        <taxon>Neoteleostei</taxon>
        <taxon>Acanthomorphata</taxon>
        <taxon>Carangaria</taxon>
        <taxon>Pleuronectiformes</taxon>
        <taxon>Pleuronectoidei</taxon>
        <taxon>Cynoglossidae</taxon>
        <taxon>Cynoglossinae</taxon>
        <taxon>Cynoglossus</taxon>
    </lineage>
</organism>
<dbReference type="CDD" id="cd00096">
    <property type="entry name" value="Ig"/>
    <property type="match status" value="2"/>
</dbReference>
<dbReference type="InterPro" id="IPR003599">
    <property type="entry name" value="Ig_sub"/>
</dbReference>
<accession>A0A3P8W6Q3</accession>
<evidence type="ECO:0000259" key="5">
    <source>
        <dbReference type="PROSITE" id="PS50835"/>
    </source>
</evidence>
<dbReference type="PROSITE" id="PS50835">
    <property type="entry name" value="IG_LIKE"/>
    <property type="match status" value="2"/>
</dbReference>
<dbReference type="InterPro" id="IPR007110">
    <property type="entry name" value="Ig-like_dom"/>
</dbReference>
<keyword evidence="7" id="KW-1185">Reference proteome</keyword>
<dbReference type="GO" id="GO:0005737">
    <property type="term" value="C:cytoplasm"/>
    <property type="evidence" value="ECO:0007669"/>
    <property type="project" value="UniProtKB-SubCell"/>
</dbReference>
<dbReference type="PANTHER" id="PTHR35971:SF5">
    <property type="entry name" value="OBSCURIN LIKE CYTOSKELETAL ADAPTOR 1"/>
    <property type="match status" value="1"/>
</dbReference>
<evidence type="ECO:0000313" key="6">
    <source>
        <dbReference type="Ensembl" id="ENSCSEP00000023203.1"/>
    </source>
</evidence>
<evidence type="ECO:0000313" key="7">
    <source>
        <dbReference type="Proteomes" id="UP000265120"/>
    </source>
</evidence>
<dbReference type="InterPro" id="IPR013098">
    <property type="entry name" value="Ig_I-set"/>
</dbReference>
<dbReference type="SMART" id="SM00409">
    <property type="entry name" value="IG"/>
    <property type="match status" value="3"/>
</dbReference>
<reference evidence="6" key="3">
    <citation type="submission" date="2025-09" db="UniProtKB">
        <authorList>
            <consortium name="Ensembl"/>
        </authorList>
    </citation>
    <scope>IDENTIFICATION</scope>
</reference>
<dbReference type="Proteomes" id="UP000265120">
    <property type="component" value="Chromosome 2"/>
</dbReference>
<reference evidence="6 7" key="1">
    <citation type="journal article" date="2014" name="Nat. Genet.">
        <title>Whole-genome sequence of a flatfish provides insights into ZW sex chromosome evolution and adaptation to a benthic lifestyle.</title>
        <authorList>
            <person name="Chen S."/>
            <person name="Zhang G."/>
            <person name="Shao C."/>
            <person name="Huang Q."/>
            <person name="Liu G."/>
            <person name="Zhang P."/>
            <person name="Song W."/>
            <person name="An N."/>
            <person name="Chalopin D."/>
            <person name="Volff J.N."/>
            <person name="Hong Y."/>
            <person name="Li Q."/>
            <person name="Sha Z."/>
            <person name="Zhou H."/>
            <person name="Xie M."/>
            <person name="Yu Q."/>
            <person name="Liu Y."/>
            <person name="Xiang H."/>
            <person name="Wang N."/>
            <person name="Wu K."/>
            <person name="Yang C."/>
            <person name="Zhou Q."/>
            <person name="Liao X."/>
            <person name="Yang L."/>
            <person name="Hu Q."/>
            <person name="Zhang J."/>
            <person name="Meng L."/>
            <person name="Jin L."/>
            <person name="Tian Y."/>
            <person name="Lian J."/>
            <person name="Yang J."/>
            <person name="Miao G."/>
            <person name="Liu S."/>
            <person name="Liang Z."/>
            <person name="Yan F."/>
            <person name="Li Y."/>
            <person name="Sun B."/>
            <person name="Zhang H."/>
            <person name="Zhang J."/>
            <person name="Zhu Y."/>
            <person name="Du M."/>
            <person name="Zhao Y."/>
            <person name="Schartl M."/>
            <person name="Tang Q."/>
            <person name="Wang J."/>
        </authorList>
    </citation>
    <scope>NUCLEOTIDE SEQUENCE</scope>
</reference>
<dbReference type="InterPro" id="IPR003598">
    <property type="entry name" value="Ig_sub2"/>
</dbReference>
<dbReference type="Pfam" id="PF07679">
    <property type="entry name" value="I-set"/>
    <property type="match status" value="3"/>
</dbReference>
<keyword evidence="4" id="KW-1015">Disulfide bond</keyword>
<sequence length="270" mass="29746">SCVFLFAAAASVFFEKELINQVVMEGKSVLLSCEVSNANVPVTWKKDNKVVEEGERCVIRKKGPTHTLEIHKLLLEDAGEYCCISRGKKTELCNVVAEEGGTLSLCCELSKPGVFVQWRKNRLPIRASRKYDINQDGGLLQLHIKEVKPEDSGTYTCQAGETPVFNDITSHELSSELPPFFKKDLQSVEAEEGGSVSLSCQVSKPGLSVQWKKNKLPLRGGKKYQIRQDGCLQELLIEELKYEDSGSYTCQAGAAETTASVTVKGVGPQR</sequence>
<reference evidence="6" key="2">
    <citation type="submission" date="2025-08" db="UniProtKB">
        <authorList>
            <consortium name="Ensembl"/>
        </authorList>
    </citation>
    <scope>IDENTIFICATION</scope>
</reference>